<evidence type="ECO:0000256" key="1">
    <source>
        <dbReference type="ARBA" id="ARBA00004651"/>
    </source>
</evidence>
<gene>
    <name evidence="9" type="ORF">GX356_03190</name>
</gene>
<evidence type="ECO:0000313" key="10">
    <source>
        <dbReference type="Proteomes" id="UP000568696"/>
    </source>
</evidence>
<dbReference type="PROSITE" id="PS50928">
    <property type="entry name" value="ABC_TM1"/>
    <property type="match status" value="1"/>
</dbReference>
<evidence type="ECO:0000313" key="9">
    <source>
        <dbReference type="EMBL" id="NLP38714.1"/>
    </source>
</evidence>
<keyword evidence="2 7" id="KW-0813">Transport</keyword>
<dbReference type="Gene3D" id="1.10.3720.10">
    <property type="entry name" value="MetI-like"/>
    <property type="match status" value="1"/>
</dbReference>
<evidence type="ECO:0000256" key="2">
    <source>
        <dbReference type="ARBA" id="ARBA00022448"/>
    </source>
</evidence>
<dbReference type="GO" id="GO:0055085">
    <property type="term" value="P:transmembrane transport"/>
    <property type="evidence" value="ECO:0007669"/>
    <property type="project" value="InterPro"/>
</dbReference>
<comment type="subcellular location">
    <subcellularLocation>
        <location evidence="1 7">Cell membrane</location>
        <topology evidence="1 7">Multi-pass membrane protein</topology>
    </subcellularLocation>
</comment>
<dbReference type="InterPro" id="IPR000515">
    <property type="entry name" value="MetI-like"/>
</dbReference>
<dbReference type="Pfam" id="PF00528">
    <property type="entry name" value="BPD_transp_1"/>
    <property type="match status" value="1"/>
</dbReference>
<proteinExistence type="inferred from homology"/>
<dbReference type="InterPro" id="IPR035906">
    <property type="entry name" value="MetI-like_sf"/>
</dbReference>
<evidence type="ECO:0000256" key="5">
    <source>
        <dbReference type="ARBA" id="ARBA00022989"/>
    </source>
</evidence>
<accession>A0A7X8RFG2</accession>
<evidence type="ECO:0000256" key="3">
    <source>
        <dbReference type="ARBA" id="ARBA00022475"/>
    </source>
</evidence>
<comment type="similarity">
    <text evidence="7">Belongs to the binding-protein-dependent transport system permease family.</text>
</comment>
<organism evidence="9 10">
    <name type="scientific">Corynebacterium pollutisoli</name>
    <dbReference type="NCBI Taxonomy" id="1610489"/>
    <lineage>
        <taxon>Bacteria</taxon>
        <taxon>Bacillati</taxon>
        <taxon>Actinomycetota</taxon>
        <taxon>Actinomycetes</taxon>
        <taxon>Mycobacteriales</taxon>
        <taxon>Corynebacteriaceae</taxon>
        <taxon>Corynebacterium</taxon>
    </lineage>
</organism>
<reference evidence="9 10" key="1">
    <citation type="journal article" date="2020" name="Biotechnol. Biofuels">
        <title>New insights from the biogas microbiome by comprehensive genome-resolved metagenomics of nearly 1600 species originating from multiple anaerobic digesters.</title>
        <authorList>
            <person name="Campanaro S."/>
            <person name="Treu L."/>
            <person name="Rodriguez-R L.M."/>
            <person name="Kovalovszki A."/>
            <person name="Ziels R.M."/>
            <person name="Maus I."/>
            <person name="Zhu X."/>
            <person name="Kougias P.G."/>
            <person name="Basile A."/>
            <person name="Luo G."/>
            <person name="Schluter A."/>
            <person name="Konstantinidis K.T."/>
            <person name="Angelidaki I."/>
        </authorList>
    </citation>
    <scope>NUCLEOTIDE SEQUENCE [LARGE SCALE GENOMIC DNA]</scope>
    <source>
        <strain evidence="9">AS23ysBPME_344</strain>
    </source>
</reference>
<keyword evidence="6 7" id="KW-0472">Membrane</keyword>
<name>A0A7X8RFG2_9CORY</name>
<feature type="transmembrane region" description="Helical" evidence="7">
    <location>
        <begin position="71"/>
        <end position="91"/>
    </location>
</feature>
<evidence type="ECO:0000256" key="4">
    <source>
        <dbReference type="ARBA" id="ARBA00022692"/>
    </source>
</evidence>
<protein>
    <submittedName>
        <fullName evidence="9">ABC transporter permease subunit</fullName>
    </submittedName>
</protein>
<comment type="caution">
    <text evidence="9">The sequence shown here is derived from an EMBL/GenBank/DDBJ whole genome shotgun (WGS) entry which is preliminary data.</text>
</comment>
<dbReference type="EMBL" id="JAAYSN010000078">
    <property type="protein sequence ID" value="NLP38714.1"/>
    <property type="molecule type" value="Genomic_DNA"/>
</dbReference>
<dbReference type="GO" id="GO:0005886">
    <property type="term" value="C:plasma membrane"/>
    <property type="evidence" value="ECO:0007669"/>
    <property type="project" value="UniProtKB-SubCell"/>
</dbReference>
<evidence type="ECO:0000256" key="7">
    <source>
        <dbReference type="RuleBase" id="RU363032"/>
    </source>
</evidence>
<evidence type="ECO:0000256" key="6">
    <source>
        <dbReference type="ARBA" id="ARBA00023136"/>
    </source>
</evidence>
<keyword evidence="5 7" id="KW-1133">Transmembrane helix</keyword>
<keyword evidence="3" id="KW-1003">Cell membrane</keyword>
<dbReference type="AlphaFoldDB" id="A0A7X8RFG2"/>
<dbReference type="PANTHER" id="PTHR30043:SF1">
    <property type="entry name" value="ABC TRANSPORT SYSTEM PERMEASE PROTEIN P69"/>
    <property type="match status" value="1"/>
</dbReference>
<dbReference type="PANTHER" id="PTHR30043">
    <property type="entry name" value="PHOSPHONATES TRANSPORT SYSTEM PERMEASE PROTEIN"/>
    <property type="match status" value="1"/>
</dbReference>
<evidence type="ECO:0000259" key="8">
    <source>
        <dbReference type="PROSITE" id="PS50928"/>
    </source>
</evidence>
<dbReference type="SUPFAM" id="SSF161098">
    <property type="entry name" value="MetI-like"/>
    <property type="match status" value="1"/>
</dbReference>
<feature type="transmembrane region" description="Helical" evidence="7">
    <location>
        <begin position="40"/>
        <end position="59"/>
    </location>
</feature>
<feature type="domain" description="ABC transmembrane type-1" evidence="8">
    <location>
        <begin position="1"/>
        <end position="88"/>
    </location>
</feature>
<keyword evidence="4 7" id="KW-0812">Transmembrane</keyword>
<sequence length="96" mass="10376">MQTALHSNGATEWQVFFGATLRQVAPAVIAHIIYQLDVNFRSATLLGVVGAGGIGFYLLNANRVLQFEVVTFILVLVVAVVLALEAIAVLLRNIVR</sequence>
<dbReference type="Proteomes" id="UP000568696">
    <property type="component" value="Unassembled WGS sequence"/>
</dbReference>